<feature type="compositionally biased region" description="Pro residues" evidence="2">
    <location>
        <begin position="809"/>
        <end position="823"/>
    </location>
</feature>
<feature type="compositionally biased region" description="Pro residues" evidence="2">
    <location>
        <begin position="874"/>
        <end position="885"/>
    </location>
</feature>
<proteinExistence type="predicted"/>
<evidence type="ECO:0000256" key="1">
    <source>
        <dbReference type="ARBA" id="ARBA00022737"/>
    </source>
</evidence>
<organism evidence="3">
    <name type="scientific">Echinococcus granulosus</name>
    <name type="common">Hydatid tapeworm</name>
    <dbReference type="NCBI Taxonomy" id="6210"/>
    <lineage>
        <taxon>Eukaryota</taxon>
        <taxon>Metazoa</taxon>
        <taxon>Spiralia</taxon>
        <taxon>Lophotrochozoa</taxon>
        <taxon>Platyhelminthes</taxon>
        <taxon>Cestoda</taxon>
        <taxon>Eucestoda</taxon>
        <taxon>Cyclophyllidea</taxon>
        <taxon>Taeniidae</taxon>
        <taxon>Echinococcus</taxon>
        <taxon>Echinococcus granulosus group</taxon>
    </lineage>
</organism>
<feature type="region of interest" description="Disordered" evidence="2">
    <location>
        <begin position="747"/>
        <end position="773"/>
    </location>
</feature>
<reference evidence="3 4" key="1">
    <citation type="journal article" date="2013" name="Nature">
        <title>The genomes of four tapeworm species reveal adaptations to parasitism.</title>
        <authorList>
            <person name="Tsai I.J."/>
            <person name="Zarowiecki M."/>
            <person name="Holroyd N."/>
            <person name="Garciarrubio A."/>
            <person name="Sanchez-Flores A."/>
            <person name="Brooks K.L."/>
            <person name="Tracey A."/>
            <person name="Bobes R.J."/>
            <person name="Fragoso G."/>
            <person name="Sciutto E."/>
            <person name="Aslett M."/>
            <person name="Beasley H."/>
            <person name="Bennett H.M."/>
            <person name="Cai J."/>
            <person name="Camicia F."/>
            <person name="Clark R."/>
            <person name="Cucher M."/>
            <person name="De Silva N."/>
            <person name="Day T.A."/>
            <person name="Deplazes P."/>
            <person name="Estrada K."/>
            <person name="Fernandez C."/>
            <person name="Holland P.W."/>
            <person name="Hou J."/>
            <person name="Hu S."/>
            <person name="Huckvale T."/>
            <person name="Hung S.S."/>
            <person name="Kamenetzky L."/>
            <person name="Keane J.A."/>
            <person name="Kiss F."/>
            <person name="Koziol U."/>
            <person name="Lambert O."/>
            <person name="Liu K."/>
            <person name="Luo X."/>
            <person name="Luo Y."/>
            <person name="Macchiaroli N."/>
            <person name="Nichol S."/>
            <person name="Paps J."/>
            <person name="Parkinson J."/>
            <person name="Pouchkina-Stantcheva N."/>
            <person name="Riddiford N."/>
            <person name="Rosenzvit M."/>
            <person name="Salinas G."/>
            <person name="Wasmuth J.D."/>
            <person name="Zamanian M."/>
            <person name="Zheng Y."/>
            <person name="Cai X."/>
            <person name="Soberon X."/>
            <person name="Olson P.D."/>
            <person name="Laclette J.P."/>
            <person name="Brehm K."/>
            <person name="Berriman M."/>
            <person name="Garciarrubio A."/>
            <person name="Bobes R.J."/>
            <person name="Fragoso G."/>
            <person name="Sanchez-Flores A."/>
            <person name="Estrada K."/>
            <person name="Cevallos M.A."/>
            <person name="Morett E."/>
            <person name="Gonzalez V."/>
            <person name="Portillo T."/>
            <person name="Ochoa-Leyva A."/>
            <person name="Jose M.V."/>
            <person name="Sciutto E."/>
            <person name="Landa A."/>
            <person name="Jimenez L."/>
            <person name="Valdes V."/>
            <person name="Carrero J.C."/>
            <person name="Larralde C."/>
            <person name="Morales-Montor J."/>
            <person name="Limon-Lason J."/>
            <person name="Soberon X."/>
            <person name="Laclette J.P."/>
        </authorList>
    </citation>
    <scope>NUCLEOTIDE SEQUENCE [LARGE SCALE GENOMIC DNA]</scope>
</reference>
<dbReference type="GO" id="GO:0005886">
    <property type="term" value="C:plasma membrane"/>
    <property type="evidence" value="ECO:0007669"/>
    <property type="project" value="TreeGrafter"/>
</dbReference>
<dbReference type="EMBL" id="LK028577">
    <property type="protein sequence ID" value="CDS17413.1"/>
    <property type="molecule type" value="Genomic_DNA"/>
</dbReference>
<name>A0A068WG55_ECHGR</name>
<dbReference type="GO" id="GO:0005737">
    <property type="term" value="C:cytoplasm"/>
    <property type="evidence" value="ECO:0007669"/>
    <property type="project" value="TreeGrafter"/>
</dbReference>
<dbReference type="SUPFAM" id="SSF48371">
    <property type="entry name" value="ARM repeat"/>
    <property type="match status" value="1"/>
</dbReference>
<dbReference type="GO" id="GO:0005912">
    <property type="term" value="C:adherens junction"/>
    <property type="evidence" value="ECO:0007669"/>
    <property type="project" value="TreeGrafter"/>
</dbReference>
<feature type="compositionally biased region" description="Polar residues" evidence="2">
    <location>
        <begin position="678"/>
        <end position="692"/>
    </location>
</feature>
<protein>
    <submittedName>
        <fullName evidence="3 5">Plakophilin 4</fullName>
    </submittedName>
</protein>
<feature type="region of interest" description="Disordered" evidence="2">
    <location>
        <begin position="803"/>
        <end position="885"/>
    </location>
</feature>
<dbReference type="Proteomes" id="UP000492820">
    <property type="component" value="Unassembled WGS sequence"/>
</dbReference>
<dbReference type="PANTHER" id="PTHR10372">
    <property type="entry name" value="PLAKOPHILLIN-RELATED"/>
    <property type="match status" value="1"/>
</dbReference>
<evidence type="ECO:0000256" key="2">
    <source>
        <dbReference type="SAM" id="MobiDB-lite"/>
    </source>
</evidence>
<accession>A0A068WG55</accession>
<dbReference type="Gene3D" id="1.25.10.10">
    <property type="entry name" value="Leucine-rich Repeat Variant"/>
    <property type="match status" value="1"/>
</dbReference>
<dbReference type="InterPro" id="IPR028435">
    <property type="entry name" value="Plakophilin/d_Catenin"/>
</dbReference>
<dbReference type="GO" id="GO:0005634">
    <property type="term" value="C:nucleus"/>
    <property type="evidence" value="ECO:0007669"/>
    <property type="project" value="TreeGrafter"/>
</dbReference>
<gene>
    <name evidence="3" type="ORF">EgrG_001016200</name>
</gene>
<feature type="compositionally biased region" description="Low complexity" evidence="2">
    <location>
        <begin position="852"/>
        <end position="868"/>
    </location>
</feature>
<dbReference type="GO" id="GO:0098609">
    <property type="term" value="P:cell-cell adhesion"/>
    <property type="evidence" value="ECO:0007669"/>
    <property type="project" value="InterPro"/>
</dbReference>
<dbReference type="AlphaFoldDB" id="A0A068WG55"/>
<feature type="region of interest" description="Disordered" evidence="2">
    <location>
        <begin position="656"/>
        <end position="696"/>
    </location>
</feature>
<dbReference type="WBParaSite" id="EgrG_001016200">
    <property type="protein sequence ID" value="EgrG_001016200"/>
    <property type="gene ID" value="EgrG_001016200"/>
</dbReference>
<evidence type="ECO:0000313" key="5">
    <source>
        <dbReference type="WBParaSite" id="EgrG_001016200"/>
    </source>
</evidence>
<sequence length="885" mass="97875">MSWRLFLGVLIRKLSLQLLTFVIYPIKTLKSGGELLIWVALSFFQDCFFPPFKNSRNMLFVLYAIYPAGKKMDDSSVVSNLFVILNENNDEDTLQSRFSTSALNTAILESATATLCNLSLYPEFKDTISRFGVPCLIRNIILPYLGITQNPNSLIHDEKSKENYEFPTFIFATGTIRNVLVEDAECRRRLRETVGLVAALSYVCSQCVENYDFDGKALENCVCILRNLSFALQEVRDPAYLVRREEAYSVAAITPMSEKRLVFKHPHIDLKIRRRGIVMNLKRTSTTNKWMGGGPDYLDRPPSNLQSIQGSRLLWTQDLIENYISILRHSTNLVTLEATAGAIQNLTACDWEPSAEVRSFFRSGDNVLVLAAPLISEDDSVVLTTATALRNVAEEESLRGLVAFYAMRLLIARLPVLQAPSTIDGEIVVPTRNVVSLHTASAILAALYVLVKADSERASLFLDCGGVQPCLAIAHTGLYVDPTDPVPSNRDKTVRFARFLLQTLWSQRDLQDRFKKAGLHAAHFCVHEPILRDALKQSLMTAIRPSAGTPKQVNKGDFGSSGELPKLQGEDNKRCIEHPLDNGAQNSLPPVTGAHRPISTSGRSDLTLRPHHSPHLLPVASAVEIPRLLSPNSKEPTLLPNPKSFPLLQVPHSITPQPSFHPASRRVSRLSVAPEAFPQSTPHSEPSPSENATPLKKGYFSQMNVPEIIACHPSPKREIQIERNVSPFLRTSASNLDVKSLAPAKSQNQLFVPGQQRLSKTSPRGSSSDIHHSSTFFGMKHLQGWSEAEPSLSQTAFLSNASSNLAPPHAMPPLPSMRPPPTPAAKAQPQIPPTPRVRTNPPDSTFAKQSRPRGSSSSRSCSRSKSYRLTAPPRRSPSPMPKIVF</sequence>
<dbReference type="PANTHER" id="PTHR10372:SF27">
    <property type="entry name" value="ADHERENS JUNCTION PROTEIN P120"/>
    <property type="match status" value="1"/>
</dbReference>
<keyword evidence="1" id="KW-0677">Repeat</keyword>
<dbReference type="InterPro" id="IPR011989">
    <property type="entry name" value="ARM-like"/>
</dbReference>
<evidence type="ECO:0000313" key="4">
    <source>
        <dbReference type="Proteomes" id="UP000492820"/>
    </source>
</evidence>
<reference evidence="5" key="3">
    <citation type="submission" date="2020-10" db="UniProtKB">
        <authorList>
            <consortium name="WormBaseParasite"/>
        </authorList>
    </citation>
    <scope>IDENTIFICATION</scope>
</reference>
<dbReference type="InterPro" id="IPR016024">
    <property type="entry name" value="ARM-type_fold"/>
</dbReference>
<reference evidence="3" key="2">
    <citation type="submission" date="2014-06" db="EMBL/GenBank/DDBJ databases">
        <authorList>
            <person name="Aslett M."/>
        </authorList>
    </citation>
    <scope>NUCLEOTIDE SEQUENCE</scope>
</reference>
<evidence type="ECO:0000313" key="3">
    <source>
        <dbReference type="EMBL" id="CDS17413.1"/>
    </source>
</evidence>
<feature type="region of interest" description="Disordered" evidence="2">
    <location>
        <begin position="581"/>
        <end position="613"/>
    </location>
</feature>